<dbReference type="AlphaFoldDB" id="A0A168SSX4"/>
<proteinExistence type="predicted"/>
<organism evidence="2">
    <name type="scientific">Absidia glauca</name>
    <name type="common">Pin mould</name>
    <dbReference type="NCBI Taxonomy" id="4829"/>
    <lineage>
        <taxon>Eukaryota</taxon>
        <taxon>Fungi</taxon>
        <taxon>Fungi incertae sedis</taxon>
        <taxon>Mucoromycota</taxon>
        <taxon>Mucoromycotina</taxon>
        <taxon>Mucoromycetes</taxon>
        <taxon>Mucorales</taxon>
        <taxon>Cunninghamellaceae</taxon>
        <taxon>Absidia</taxon>
    </lineage>
</organism>
<protein>
    <submittedName>
        <fullName evidence="2">Uncharacterized protein</fullName>
    </submittedName>
</protein>
<evidence type="ECO:0000313" key="2">
    <source>
        <dbReference type="EMBL" id="SAM08882.1"/>
    </source>
</evidence>
<keyword evidence="3" id="KW-1185">Reference proteome</keyword>
<dbReference type="InParanoid" id="A0A168SSX4"/>
<gene>
    <name evidence="2" type="primary">ABSGL_14548.1 scaffold 14663</name>
</gene>
<sequence length="73" mass="8039">MQHTSDLNPEEPSSIHDPSIHPSSHPSLPEVLSSLNNETIPPQLIKYPHRTQSSRMSPRILLVTPHEVAAGNS</sequence>
<accession>A0A168SSX4</accession>
<dbReference type="EMBL" id="LT554937">
    <property type="protein sequence ID" value="SAM08882.1"/>
    <property type="molecule type" value="Genomic_DNA"/>
</dbReference>
<feature type="compositionally biased region" description="Low complexity" evidence="1">
    <location>
        <begin position="15"/>
        <end position="27"/>
    </location>
</feature>
<name>A0A168SSX4_ABSGL</name>
<dbReference type="Proteomes" id="UP000078561">
    <property type="component" value="Unassembled WGS sequence"/>
</dbReference>
<reference evidence="2" key="1">
    <citation type="submission" date="2016-04" db="EMBL/GenBank/DDBJ databases">
        <authorList>
            <person name="Evans L.H."/>
            <person name="Alamgir A."/>
            <person name="Owens N."/>
            <person name="Weber N.D."/>
            <person name="Virtaneva K."/>
            <person name="Barbian K."/>
            <person name="Babar A."/>
            <person name="Rosenke K."/>
        </authorList>
    </citation>
    <scope>NUCLEOTIDE SEQUENCE [LARGE SCALE GENOMIC DNA]</scope>
    <source>
        <strain evidence="2">CBS 101.48</strain>
    </source>
</reference>
<feature type="region of interest" description="Disordered" evidence="1">
    <location>
        <begin position="1"/>
        <end position="36"/>
    </location>
</feature>
<evidence type="ECO:0000256" key="1">
    <source>
        <dbReference type="SAM" id="MobiDB-lite"/>
    </source>
</evidence>
<evidence type="ECO:0000313" key="3">
    <source>
        <dbReference type="Proteomes" id="UP000078561"/>
    </source>
</evidence>